<name>A0ABU3SH91_9HYPH</name>
<evidence type="ECO:0000313" key="3">
    <source>
        <dbReference type="Proteomes" id="UP001254257"/>
    </source>
</evidence>
<comment type="caution">
    <text evidence="2">The sequence shown here is derived from an EMBL/GenBank/DDBJ whole genome shotgun (WGS) entry which is preliminary data.</text>
</comment>
<sequence>RRGAFELAKRGEHLAVERLSARSASGQRLEGSAAVTPGKLEAKLRLDGLDLNNLPPGESLTGLAGGRDLALDLTLGGVRYRATAPGSARLALAREGRDWRLSRLSVEGFGGVRVEGQGALLPDGGEISGRIRAPRFAALAALAGPLLPEQARRILPRIEDGLAGLDASFRLARAPSGETNLVAEGAAQAGRLGLNGRLGSAGEWTGGELRLALDDRRRAFAAFGLPRPAQGGPGELRLDFGSGGPVGSLTGPGLALVLESAGDGARMNLQADGPGQVMPDGLARLLPQGLIDASGRVRGGEETGLDDLVVNSGGRTARGALTLGAEGQIGGSLALPTLALQPLLAATLGVAPPTPGSIWSPARFQPAPGLGEIRLAIKTERLALTEQIALDKAGFELSAGRDGLSISKLSGRHAGGEVGGGLALRREGGLAQLTGQLALQGLDLAVLTGGSLTGKLSGRFEAGGSGESPARLIAGLGGAGSISVTGAGMTRFDPAALSRVISATGDDASESETERLQDRIGAALEQASWPLGDVTVPFTQAGGVLRVQPVTFERAGLRAEASGTVDWRAMNLDLRLALRPLAAPPKDWPQQLPQVGVAWRGPIAAPRRETDVAALSNVVAARALAKEIARVEAFEADQRERAMHARRLRAEREMRENERKLGEFLKAEEERRLAEEKRAEEARKAEEARLAEEARKAEAARRAEEARLAEEARKAEAARRAEEARQVEEARRAEIARRLEEARLAEEARKLEIAKRQEEARKAEEERRKAEADERARQAAIRAAIEGRSGPMILQGAPPSYIPGDPYVRPRGEAPPLAPPLEIQPVPRPLSRSPLPN</sequence>
<dbReference type="EMBL" id="JAWDID010000083">
    <property type="protein sequence ID" value="MDU0343755.1"/>
    <property type="molecule type" value="Genomic_DNA"/>
</dbReference>
<gene>
    <name evidence="2" type="ORF">RKE40_28060</name>
</gene>
<feature type="compositionally biased region" description="Basic and acidic residues" evidence="1">
    <location>
        <begin position="754"/>
        <end position="777"/>
    </location>
</feature>
<dbReference type="Proteomes" id="UP001254257">
    <property type="component" value="Unassembled WGS sequence"/>
</dbReference>
<dbReference type="PANTHER" id="PTHR30441">
    <property type="entry name" value="DUF748 DOMAIN-CONTAINING PROTEIN"/>
    <property type="match status" value="1"/>
</dbReference>
<dbReference type="InterPro" id="IPR052894">
    <property type="entry name" value="AsmA-related"/>
</dbReference>
<evidence type="ECO:0000256" key="1">
    <source>
        <dbReference type="SAM" id="MobiDB-lite"/>
    </source>
</evidence>
<proteinExistence type="predicted"/>
<reference evidence="2 3" key="1">
    <citation type="submission" date="2023-09" db="EMBL/GenBank/DDBJ databases">
        <title>Whole genome shotgun sequencing (WGS) of Bosea sp. ZW T0_25, isolated from stored onions (Allium cepa).</title>
        <authorList>
            <person name="Stoll D.A."/>
            <person name="Huch M."/>
        </authorList>
    </citation>
    <scope>NUCLEOTIDE SEQUENCE [LARGE SCALE GENOMIC DNA]</scope>
    <source>
        <strain evidence="2 3">ZW T0_25</strain>
    </source>
</reference>
<accession>A0ABU3SH91</accession>
<feature type="region of interest" description="Disordered" evidence="1">
    <location>
        <begin position="754"/>
        <end position="837"/>
    </location>
</feature>
<dbReference type="PANTHER" id="PTHR30441:SF4">
    <property type="entry name" value="PROTEIN ASMA"/>
    <property type="match status" value="1"/>
</dbReference>
<feature type="non-terminal residue" evidence="2">
    <location>
        <position position="1"/>
    </location>
</feature>
<organism evidence="2 3">
    <name type="scientific">Bosea rubneri</name>
    <dbReference type="NCBI Taxonomy" id="3075434"/>
    <lineage>
        <taxon>Bacteria</taxon>
        <taxon>Pseudomonadati</taxon>
        <taxon>Pseudomonadota</taxon>
        <taxon>Alphaproteobacteria</taxon>
        <taxon>Hyphomicrobiales</taxon>
        <taxon>Boseaceae</taxon>
        <taxon>Bosea</taxon>
    </lineage>
</organism>
<protein>
    <submittedName>
        <fullName evidence="2">AsmA-like C-terminal region-containing protein</fullName>
    </submittedName>
</protein>
<keyword evidence="3" id="KW-1185">Reference proteome</keyword>
<evidence type="ECO:0000313" key="2">
    <source>
        <dbReference type="EMBL" id="MDU0343755.1"/>
    </source>
</evidence>